<dbReference type="RefSeq" id="WP_311343758.1">
    <property type="nucleotide sequence ID" value="NZ_JAVREI010000001.1"/>
</dbReference>
<evidence type="ECO:0000259" key="3">
    <source>
        <dbReference type="Pfam" id="PF11887"/>
    </source>
</evidence>
<dbReference type="PANTHER" id="PTHR33371">
    <property type="entry name" value="INTERMEMBRANE PHOSPHOLIPID TRANSPORT SYSTEM BINDING PROTEIN MLAD-RELATED"/>
    <property type="match status" value="1"/>
</dbReference>
<feature type="region of interest" description="Disordered" evidence="1">
    <location>
        <begin position="369"/>
        <end position="430"/>
    </location>
</feature>
<keyword evidence="5" id="KW-1185">Reference proteome</keyword>
<dbReference type="InterPro" id="IPR005693">
    <property type="entry name" value="Mce"/>
</dbReference>
<dbReference type="PANTHER" id="PTHR33371:SF15">
    <property type="entry name" value="LIPOPROTEIN LPRN"/>
    <property type="match status" value="1"/>
</dbReference>
<dbReference type="NCBIfam" id="TIGR00996">
    <property type="entry name" value="Mtu_fam_mce"/>
    <property type="match status" value="1"/>
</dbReference>
<accession>A0ABU2K439</accession>
<dbReference type="EMBL" id="JAVREI010000001">
    <property type="protein sequence ID" value="MDT0274925.1"/>
    <property type="molecule type" value="Genomic_DNA"/>
</dbReference>
<dbReference type="Pfam" id="PF11887">
    <property type="entry name" value="Mce4_CUP1"/>
    <property type="match status" value="1"/>
</dbReference>
<feature type="domain" description="Mammalian cell entry C-terminal" evidence="3">
    <location>
        <begin position="126"/>
        <end position="296"/>
    </location>
</feature>
<feature type="domain" description="Mce/MlaD" evidence="2">
    <location>
        <begin position="41"/>
        <end position="116"/>
    </location>
</feature>
<dbReference type="PROSITE" id="PS51257">
    <property type="entry name" value="PROKAR_LIPOPROTEIN"/>
    <property type="match status" value="1"/>
</dbReference>
<evidence type="ECO:0000313" key="5">
    <source>
        <dbReference type="Proteomes" id="UP001183222"/>
    </source>
</evidence>
<feature type="compositionally biased region" description="Gly residues" evidence="1">
    <location>
        <begin position="371"/>
        <end position="386"/>
    </location>
</feature>
<gene>
    <name evidence="4" type="ORF">RM425_03350</name>
</gene>
<dbReference type="Proteomes" id="UP001183222">
    <property type="component" value="Unassembled WGS sequence"/>
</dbReference>
<organism evidence="4 5">
    <name type="scientific">Blastococcus goldschmidtiae</name>
    <dbReference type="NCBI Taxonomy" id="3075546"/>
    <lineage>
        <taxon>Bacteria</taxon>
        <taxon>Bacillati</taxon>
        <taxon>Actinomycetota</taxon>
        <taxon>Actinomycetes</taxon>
        <taxon>Geodermatophilales</taxon>
        <taxon>Geodermatophilaceae</taxon>
        <taxon>Blastococcus</taxon>
    </lineage>
</organism>
<dbReference type="InterPro" id="IPR024516">
    <property type="entry name" value="Mce_C"/>
</dbReference>
<name>A0ABU2K439_9ACTN</name>
<evidence type="ECO:0000256" key="1">
    <source>
        <dbReference type="SAM" id="MobiDB-lite"/>
    </source>
</evidence>
<comment type="caution">
    <text evidence="4">The sequence shown here is derived from an EMBL/GenBank/DDBJ whole genome shotgun (WGS) entry which is preliminary data.</text>
</comment>
<evidence type="ECO:0000313" key="4">
    <source>
        <dbReference type="EMBL" id="MDT0274925.1"/>
    </source>
</evidence>
<dbReference type="InterPro" id="IPR003399">
    <property type="entry name" value="Mce/MlaD"/>
</dbReference>
<sequence length="430" mass="44500">MNRRLHRVGALAAGVLLLGGCGFRGAYSVSLPGGADLGDDPYTVEVEFLDVLDLVPQSGVRVADVPVGRVDAIELDEENWTAVVTIEVNGDVDLPANAVAAIQQSSLLGEKYVELAAPGNAEPEGRLDDGSRIPLDRTNRNVEVEELLGALSLVLNGGGLTQLQTINRELGEALAGREAEIKDTLDQLDTFIGGLDEQRAEINRALDRADELSASLAERTATIETALDTIGPGLDVINEQRGLLVSMLEGLARLGDVGTRIINASAANTIEDLELLQPILTQLAAAGPDLANSLELLLTYPFPDSSLSALNYRQAQSGGVALFTNMTATVDLDLTQLLCRYVVDQSGALRELPLTEALSQGRCGVDAGTGQAAGGGGTSTAGGGGTPAAPSPQGGLPGLGDIPGQLLEQLPLDDRSAGLPGLPLVSEVGP</sequence>
<evidence type="ECO:0000259" key="2">
    <source>
        <dbReference type="Pfam" id="PF02470"/>
    </source>
</evidence>
<dbReference type="Pfam" id="PF02470">
    <property type="entry name" value="MlaD"/>
    <property type="match status" value="1"/>
</dbReference>
<dbReference type="InterPro" id="IPR052336">
    <property type="entry name" value="MlaD_Phospholipid_Transporter"/>
</dbReference>
<reference evidence="5" key="1">
    <citation type="submission" date="2023-07" db="EMBL/GenBank/DDBJ databases">
        <title>30 novel species of actinomycetes from the DSMZ collection.</title>
        <authorList>
            <person name="Nouioui I."/>
        </authorList>
    </citation>
    <scope>NUCLEOTIDE SEQUENCE [LARGE SCALE GENOMIC DNA]</scope>
    <source>
        <strain evidence="5">DSM 46792</strain>
    </source>
</reference>
<proteinExistence type="predicted"/>
<protein>
    <submittedName>
        <fullName evidence="4">MCE family protein</fullName>
    </submittedName>
</protein>